<organism evidence="1 2">
    <name type="scientific">Pseudorhizobium endolithicum</name>
    <dbReference type="NCBI Taxonomy" id="1191678"/>
    <lineage>
        <taxon>Bacteria</taxon>
        <taxon>Pseudomonadati</taxon>
        <taxon>Pseudomonadota</taxon>
        <taxon>Alphaproteobacteria</taxon>
        <taxon>Hyphomicrobiales</taxon>
        <taxon>Rhizobiaceae</taxon>
        <taxon>Rhizobium/Agrobacterium group</taxon>
        <taxon>Pseudorhizobium</taxon>
    </lineage>
</organism>
<keyword evidence="2" id="KW-1185">Reference proteome</keyword>
<dbReference type="RefSeq" id="WP_142591040.1">
    <property type="nucleotide sequence ID" value="NZ_CABFWF030000001.1"/>
</dbReference>
<gene>
    <name evidence="1" type="ORF">REJC140_00279</name>
</gene>
<evidence type="ECO:0000313" key="2">
    <source>
        <dbReference type="Proteomes" id="UP000606921"/>
    </source>
</evidence>
<name>A0ABM8PDF3_9HYPH</name>
<dbReference type="InterPro" id="IPR049253">
    <property type="entry name" value="DUF6886"/>
</dbReference>
<dbReference type="EMBL" id="CABFWF030000001">
    <property type="protein sequence ID" value="CAD7023643.1"/>
    <property type="molecule type" value="Genomic_DNA"/>
</dbReference>
<accession>A0ABM8PDF3</accession>
<sequence>MRLFHFSDDPAIALFEPRPVRVPSMRPAGREWLNGPLVWAIDEAHDFMYLFPRECPRILVWATVLSTEHDRLAWLGRWRAAAYVERRWLERLEAQSIYRYDMPPEEFEDVDDAGMWIARNPVIPLGRLGLSQLDRQFVPRGVDLRVVESLKPLKDLWNTSLHASGIRLRNASDWN</sequence>
<evidence type="ECO:0000313" key="1">
    <source>
        <dbReference type="EMBL" id="CAD7023643.1"/>
    </source>
</evidence>
<dbReference type="Proteomes" id="UP000606921">
    <property type="component" value="Unassembled WGS sequence"/>
</dbReference>
<protein>
    <submittedName>
        <fullName evidence="1">Uncharacterized protein</fullName>
    </submittedName>
</protein>
<dbReference type="Pfam" id="PF21820">
    <property type="entry name" value="DUF6886"/>
    <property type="match status" value="1"/>
</dbReference>
<reference evidence="1 2" key="1">
    <citation type="submission" date="2020-11" db="EMBL/GenBank/DDBJ databases">
        <authorList>
            <person name="Lassalle F."/>
        </authorList>
    </citation>
    <scope>NUCLEOTIDE SEQUENCE [LARGE SCALE GENOMIC DNA]</scope>
    <source>
        <strain evidence="1 2">JC140</strain>
    </source>
</reference>
<comment type="caution">
    <text evidence="1">The sequence shown here is derived from an EMBL/GenBank/DDBJ whole genome shotgun (WGS) entry which is preliminary data.</text>
</comment>
<proteinExistence type="predicted"/>